<feature type="domain" description="EF-hand" evidence="14">
    <location>
        <begin position="265"/>
        <end position="300"/>
    </location>
</feature>
<dbReference type="Pfam" id="PF00387">
    <property type="entry name" value="PI-PLC-Y"/>
    <property type="match status" value="1"/>
</dbReference>
<dbReference type="Pfam" id="PF13499">
    <property type="entry name" value="EF-hand_7"/>
    <property type="match status" value="1"/>
</dbReference>
<feature type="domain" description="C2" evidence="12">
    <location>
        <begin position="793"/>
        <end position="950"/>
    </location>
</feature>
<evidence type="ECO:0000259" key="13">
    <source>
        <dbReference type="PROSITE" id="PS50008"/>
    </source>
</evidence>
<dbReference type="GO" id="GO:0048015">
    <property type="term" value="P:phosphatidylinositol-mediated signaling"/>
    <property type="evidence" value="ECO:0007669"/>
    <property type="project" value="TreeGrafter"/>
</dbReference>
<dbReference type="GO" id="GO:0051209">
    <property type="term" value="P:release of sequestered calcium ion into cytosol"/>
    <property type="evidence" value="ECO:0007669"/>
    <property type="project" value="TreeGrafter"/>
</dbReference>
<dbReference type="InterPro" id="IPR017946">
    <property type="entry name" value="PLC-like_Pdiesterase_TIM-brl"/>
</dbReference>
<protein>
    <recommendedName>
        <fullName evidence="2 9">Phosphoinositide phospholipase C</fullName>
        <ecNumber evidence="2 9">3.1.4.11</ecNumber>
    </recommendedName>
</protein>
<dbReference type="PROSITE" id="PS50003">
    <property type="entry name" value="PH_DOMAIN"/>
    <property type="match status" value="1"/>
</dbReference>
<comment type="catalytic activity">
    <reaction evidence="8">
        <text>a 1,2-diacyl-sn-glycero-3-phospho-(1D-myo-inositol-4,5-bisphosphate) + H2O = 1D-myo-inositol 1,4,5-trisphosphate + a 1,2-diacyl-sn-glycerol + H(+)</text>
        <dbReference type="Rhea" id="RHEA:33179"/>
        <dbReference type="ChEBI" id="CHEBI:15377"/>
        <dbReference type="ChEBI" id="CHEBI:15378"/>
        <dbReference type="ChEBI" id="CHEBI:17815"/>
        <dbReference type="ChEBI" id="CHEBI:58456"/>
        <dbReference type="ChEBI" id="CHEBI:203600"/>
        <dbReference type="EC" id="3.1.4.11"/>
    </reaction>
    <physiologicalReaction direction="left-to-right" evidence="8">
        <dbReference type="Rhea" id="RHEA:33180"/>
    </physiologicalReaction>
</comment>
<accession>A0A167KKM7</accession>
<dbReference type="SUPFAM" id="SSF47473">
    <property type="entry name" value="EF-hand"/>
    <property type="match status" value="1"/>
</dbReference>
<feature type="region of interest" description="Disordered" evidence="10">
    <location>
        <begin position="1"/>
        <end position="67"/>
    </location>
</feature>
<dbReference type="InterPro" id="IPR011993">
    <property type="entry name" value="PH-like_dom_sf"/>
</dbReference>
<gene>
    <name evidence="15" type="ORF">CALVIDRAFT_538848</name>
</gene>
<feature type="domain" description="PH" evidence="11">
    <location>
        <begin position="86"/>
        <end position="191"/>
    </location>
</feature>
<dbReference type="PROSITE" id="PS50007">
    <property type="entry name" value="PIPLC_X_DOMAIN"/>
    <property type="match status" value="1"/>
</dbReference>
<evidence type="ECO:0000256" key="5">
    <source>
        <dbReference type="ARBA" id="ARBA00022963"/>
    </source>
</evidence>
<evidence type="ECO:0000256" key="9">
    <source>
        <dbReference type="RuleBase" id="RU361133"/>
    </source>
</evidence>
<dbReference type="SMART" id="SM00239">
    <property type="entry name" value="C2"/>
    <property type="match status" value="1"/>
</dbReference>
<dbReference type="PROSITE" id="PS50008">
    <property type="entry name" value="PIPLC_Y_DOMAIN"/>
    <property type="match status" value="1"/>
</dbReference>
<dbReference type="SMART" id="SM00054">
    <property type="entry name" value="EFh"/>
    <property type="match status" value="2"/>
</dbReference>
<dbReference type="Gene3D" id="2.60.40.150">
    <property type="entry name" value="C2 domain"/>
    <property type="match status" value="1"/>
</dbReference>
<dbReference type="InterPro" id="IPR035892">
    <property type="entry name" value="C2_domain_sf"/>
</dbReference>
<organism evidence="15 16">
    <name type="scientific">Calocera viscosa (strain TUFC12733)</name>
    <dbReference type="NCBI Taxonomy" id="1330018"/>
    <lineage>
        <taxon>Eukaryota</taxon>
        <taxon>Fungi</taxon>
        <taxon>Dikarya</taxon>
        <taxon>Basidiomycota</taxon>
        <taxon>Agaricomycotina</taxon>
        <taxon>Dacrymycetes</taxon>
        <taxon>Dacrymycetales</taxon>
        <taxon>Dacrymycetaceae</taxon>
        <taxon>Calocera</taxon>
    </lineage>
</organism>
<dbReference type="Proteomes" id="UP000076738">
    <property type="component" value="Unassembled WGS sequence"/>
</dbReference>
<dbReference type="PRINTS" id="PR00390">
    <property type="entry name" value="PHPHLIPASEC"/>
</dbReference>
<keyword evidence="7" id="KW-0807">Transducer</keyword>
<evidence type="ECO:0000259" key="11">
    <source>
        <dbReference type="PROSITE" id="PS50003"/>
    </source>
</evidence>
<dbReference type="STRING" id="1330018.A0A167KKM7"/>
<dbReference type="EC" id="3.1.4.11" evidence="2 9"/>
<feature type="compositionally biased region" description="Polar residues" evidence="10">
    <location>
        <begin position="1"/>
        <end position="14"/>
    </location>
</feature>
<dbReference type="OrthoDB" id="269822at2759"/>
<keyword evidence="6 9" id="KW-0443">Lipid metabolism</keyword>
<dbReference type="InterPro" id="IPR018247">
    <property type="entry name" value="EF_Hand_1_Ca_BS"/>
</dbReference>
<evidence type="ECO:0000256" key="2">
    <source>
        <dbReference type="ARBA" id="ARBA00012368"/>
    </source>
</evidence>
<dbReference type="PROSITE" id="PS00018">
    <property type="entry name" value="EF_HAND_1"/>
    <property type="match status" value="1"/>
</dbReference>
<evidence type="ECO:0000313" key="16">
    <source>
        <dbReference type="Proteomes" id="UP000076738"/>
    </source>
</evidence>
<dbReference type="Pfam" id="PF00168">
    <property type="entry name" value="C2"/>
    <property type="match status" value="1"/>
</dbReference>
<feature type="domain" description="PI-PLC Y-box" evidence="13">
    <location>
        <begin position="683"/>
        <end position="798"/>
    </location>
</feature>
<feature type="region of interest" description="Disordered" evidence="10">
    <location>
        <begin position="574"/>
        <end position="607"/>
    </location>
</feature>
<dbReference type="InterPro" id="IPR011992">
    <property type="entry name" value="EF-hand-dom_pair"/>
</dbReference>
<dbReference type="InterPro" id="IPR001192">
    <property type="entry name" value="PI-PLC_fam"/>
</dbReference>
<name>A0A167KKM7_CALVF</name>
<dbReference type="PROSITE" id="PS50222">
    <property type="entry name" value="EF_HAND_2"/>
    <property type="match status" value="2"/>
</dbReference>
<dbReference type="InterPro" id="IPR000008">
    <property type="entry name" value="C2_dom"/>
</dbReference>
<reference evidence="15 16" key="1">
    <citation type="journal article" date="2016" name="Mol. Biol. Evol.">
        <title>Comparative Genomics of Early-Diverging Mushroom-Forming Fungi Provides Insights into the Origins of Lignocellulose Decay Capabilities.</title>
        <authorList>
            <person name="Nagy L.G."/>
            <person name="Riley R."/>
            <person name="Tritt A."/>
            <person name="Adam C."/>
            <person name="Daum C."/>
            <person name="Floudas D."/>
            <person name="Sun H."/>
            <person name="Yadav J.S."/>
            <person name="Pangilinan J."/>
            <person name="Larsson K.H."/>
            <person name="Matsuura K."/>
            <person name="Barry K."/>
            <person name="Labutti K."/>
            <person name="Kuo R."/>
            <person name="Ohm R.A."/>
            <person name="Bhattacharya S.S."/>
            <person name="Shirouzu T."/>
            <person name="Yoshinaga Y."/>
            <person name="Martin F.M."/>
            <person name="Grigoriev I.V."/>
            <person name="Hibbett D.S."/>
        </authorList>
    </citation>
    <scope>NUCLEOTIDE SEQUENCE [LARGE SCALE GENOMIC DNA]</scope>
    <source>
        <strain evidence="15 16">TUFC12733</strain>
    </source>
</reference>
<dbReference type="Gene3D" id="2.30.29.30">
    <property type="entry name" value="Pleckstrin-homology domain (PH domain)/Phosphotyrosine-binding domain (PTB)"/>
    <property type="match status" value="1"/>
</dbReference>
<feature type="compositionally biased region" description="Low complexity" evidence="10">
    <location>
        <begin position="580"/>
        <end position="601"/>
    </location>
</feature>
<dbReference type="PANTHER" id="PTHR10336:SF36">
    <property type="entry name" value="1-PHOSPHATIDYLINOSITOL 4,5-BISPHOSPHATE PHOSPHODIESTERASE BETA-4"/>
    <property type="match status" value="1"/>
</dbReference>
<dbReference type="PANTHER" id="PTHR10336">
    <property type="entry name" value="PHOSPHOINOSITIDE-SPECIFIC PHOSPHOLIPASE C FAMILY PROTEIN"/>
    <property type="match status" value="1"/>
</dbReference>
<dbReference type="SUPFAM" id="SSF49562">
    <property type="entry name" value="C2 domain (Calcium/lipid-binding domain, CaLB)"/>
    <property type="match status" value="1"/>
</dbReference>
<dbReference type="Pfam" id="PF00388">
    <property type="entry name" value="PI-PLC-X"/>
    <property type="match status" value="1"/>
</dbReference>
<evidence type="ECO:0000256" key="4">
    <source>
        <dbReference type="ARBA" id="ARBA00022837"/>
    </source>
</evidence>
<dbReference type="SMART" id="SM00148">
    <property type="entry name" value="PLCXc"/>
    <property type="match status" value="1"/>
</dbReference>
<evidence type="ECO:0000256" key="7">
    <source>
        <dbReference type="ARBA" id="ARBA00023224"/>
    </source>
</evidence>
<sequence>MASPASATEASNGSPREEGRRLSESGLANAVKNLVIDRVRKTRRQSQERATPQRSASSDSQPILPYDDVFVPEDNDADMDVVHVPQSLIKGVVMLKVNAKTIKSRVFRLDPDRGLILWESKKSGIVAIENIKEIRTDGPLSAASAAIFRLHNPLWLSIIHVTGLKYRALNLIAPTSELRQLWITALRALVRQRREMLGLPLALTIGSDESYESPPVGNNSDVLDAWERRRKAWLRRCWKNADADGSGFLDFPEVEALCWRLSVNSSNEDLKKMFEEADASHRGSLDFADFRRFIALLRRRPDVQRIHKRVLQECTPEAPAFTWDVFLYFMQRHQGDARTDEELKTVFNRYAIPYSSTSSPLNNSPMRVSTPLPPLSLPEGTPHLSVASFSSFLLSLDNSPMVESSSVTSHPMDRPLAEYFISSSHNTYLIGHQLVGESTVEGYIRALLNGCRTVEMDLYDGDLGPVVTHGRTLTSNVPVRDVCHAIAKYAFVASPYPVIISAEIHCSVKQQDEVATIMESIFGDMLVRRPISDEALAELPSPEVLKYRILLKAKNIYIATSSSGEVQQVELRNTDDDTSTNDLSSLSDLDAHSPTATISSPPTSPNGKSMLANFIPIRLKRKASSDSDVIPLDDVLGRSSIFEGGQIVAEPVSDLYSPPTTANSISPPPSANSSAKPKMSSLLLALLVYTVGVRWRGLNKKEHYAVEHMFSLSERSANKLMRNSMFELIKHNRTHLTRIYPSGTRLSSTNFEPQKYWACGAQLVALNWQTADLGLMINSAMFNRNGRCGYVLKPTALRVKDKALLAKREKLFFEVTIISAQQLPRHGDETRLGKHEGKSVMEPFVEVSVHAPDWPTNLIETSFSRPPSNGPGTGKTQTARTAVVHDNGFNPVWETRLSFTVECVGGMRDVVFIAFAVRELADSDDNAPLAVYVTSLANLQPGFRHLPLHDVQMSPFLFSTLFVHTSVRVVS</sequence>
<proteinExistence type="predicted"/>
<evidence type="ECO:0000313" key="15">
    <source>
        <dbReference type="EMBL" id="KZO94741.1"/>
    </source>
</evidence>
<dbReference type="CDD" id="cd08598">
    <property type="entry name" value="PI-PLC1c_yeast"/>
    <property type="match status" value="1"/>
</dbReference>
<dbReference type="PROSITE" id="PS50004">
    <property type="entry name" value="C2"/>
    <property type="match status" value="1"/>
</dbReference>
<dbReference type="AlphaFoldDB" id="A0A167KKM7"/>
<evidence type="ECO:0000259" key="12">
    <source>
        <dbReference type="PROSITE" id="PS50004"/>
    </source>
</evidence>
<dbReference type="InterPro" id="IPR001849">
    <property type="entry name" value="PH_domain"/>
</dbReference>
<feature type="compositionally biased region" description="Polar residues" evidence="10">
    <location>
        <begin position="48"/>
        <end position="61"/>
    </location>
</feature>
<evidence type="ECO:0000256" key="8">
    <source>
        <dbReference type="ARBA" id="ARBA00023674"/>
    </source>
</evidence>
<keyword evidence="3 9" id="KW-0378">Hydrolase</keyword>
<dbReference type="InterPro" id="IPR001711">
    <property type="entry name" value="PLipase_C_Pinositol-sp_Y"/>
</dbReference>
<feature type="domain" description="EF-hand" evidence="14">
    <location>
        <begin position="229"/>
        <end position="264"/>
    </location>
</feature>
<dbReference type="Gene3D" id="3.20.20.190">
    <property type="entry name" value="Phosphatidylinositol (PI) phosphodiesterase"/>
    <property type="match status" value="2"/>
</dbReference>
<evidence type="ECO:0000259" key="14">
    <source>
        <dbReference type="PROSITE" id="PS50222"/>
    </source>
</evidence>
<dbReference type="SMART" id="SM00149">
    <property type="entry name" value="PLCYc"/>
    <property type="match status" value="1"/>
</dbReference>
<evidence type="ECO:0000256" key="1">
    <source>
        <dbReference type="ARBA" id="ARBA00001913"/>
    </source>
</evidence>
<dbReference type="GO" id="GO:0005509">
    <property type="term" value="F:calcium ion binding"/>
    <property type="evidence" value="ECO:0007669"/>
    <property type="project" value="InterPro"/>
</dbReference>
<dbReference type="SUPFAM" id="SSF50729">
    <property type="entry name" value="PH domain-like"/>
    <property type="match status" value="1"/>
</dbReference>
<evidence type="ECO:0000256" key="3">
    <source>
        <dbReference type="ARBA" id="ARBA00022801"/>
    </source>
</evidence>
<dbReference type="InterPro" id="IPR000909">
    <property type="entry name" value="PLipase_C_PInositol-sp_X_dom"/>
</dbReference>
<dbReference type="Gene3D" id="1.10.238.10">
    <property type="entry name" value="EF-hand"/>
    <property type="match status" value="1"/>
</dbReference>
<dbReference type="InterPro" id="IPR002048">
    <property type="entry name" value="EF_hand_dom"/>
</dbReference>
<keyword evidence="4" id="KW-0106">Calcium</keyword>
<keyword evidence="16" id="KW-1185">Reference proteome</keyword>
<dbReference type="GO" id="GO:0004435">
    <property type="term" value="F:phosphatidylinositol-4,5-bisphosphate phospholipase C activity"/>
    <property type="evidence" value="ECO:0007669"/>
    <property type="project" value="UniProtKB-EC"/>
</dbReference>
<keyword evidence="5 9" id="KW-0442">Lipid degradation</keyword>
<dbReference type="CDD" id="cd00275">
    <property type="entry name" value="C2_PLC_like"/>
    <property type="match status" value="1"/>
</dbReference>
<dbReference type="EMBL" id="KV417293">
    <property type="protein sequence ID" value="KZO94741.1"/>
    <property type="molecule type" value="Genomic_DNA"/>
</dbReference>
<comment type="cofactor">
    <cofactor evidence="1">
        <name>Ca(2+)</name>
        <dbReference type="ChEBI" id="CHEBI:29108"/>
    </cofactor>
</comment>
<dbReference type="SUPFAM" id="SSF51695">
    <property type="entry name" value="PLC-like phosphodiesterases"/>
    <property type="match status" value="1"/>
</dbReference>
<evidence type="ECO:0000256" key="6">
    <source>
        <dbReference type="ARBA" id="ARBA00023098"/>
    </source>
</evidence>
<evidence type="ECO:0000256" key="10">
    <source>
        <dbReference type="SAM" id="MobiDB-lite"/>
    </source>
</evidence>
<dbReference type="GO" id="GO:0016042">
    <property type="term" value="P:lipid catabolic process"/>
    <property type="evidence" value="ECO:0007669"/>
    <property type="project" value="UniProtKB-KW"/>
</dbReference>